<protein>
    <submittedName>
        <fullName evidence="2">Acetyltransferase (GNAT) family protein</fullName>
    </submittedName>
</protein>
<organism evidence="2 3">
    <name type="scientific">Amycolatopsis marina</name>
    <dbReference type="NCBI Taxonomy" id="490629"/>
    <lineage>
        <taxon>Bacteria</taxon>
        <taxon>Bacillati</taxon>
        <taxon>Actinomycetota</taxon>
        <taxon>Actinomycetes</taxon>
        <taxon>Pseudonocardiales</taxon>
        <taxon>Pseudonocardiaceae</taxon>
        <taxon>Amycolatopsis</taxon>
    </lineage>
</organism>
<keyword evidence="3" id="KW-1185">Reference proteome</keyword>
<sequence length="244" mass="26734">MVIHNLANRPDLLEPALALGDIGAEFMQHDPIGDLTRARRLARRWPEFFLVVLDEGEPVARAVGIPLAFPAEDRTELPEHGWDGAILWAVQDALDGRAPTALCALDVQVARARRGQGVAAAALTALRECAREQGLSRLVVPVRPTGKRDHPRVPMAEYLTWRRADGLPGDPWLRTHERLGARLVKIAPFAMTITGTLAQWRDWTGLALADGENEVDGGLVPVLASTAQDVGVYVEPNVWLEHPL</sequence>
<evidence type="ECO:0000313" key="2">
    <source>
        <dbReference type="EMBL" id="SFB06926.1"/>
    </source>
</evidence>
<proteinExistence type="predicted"/>
<evidence type="ECO:0000313" key="3">
    <source>
        <dbReference type="Proteomes" id="UP000243799"/>
    </source>
</evidence>
<dbReference type="Proteomes" id="UP000243799">
    <property type="component" value="Unassembled WGS sequence"/>
</dbReference>
<dbReference type="Pfam" id="PF00583">
    <property type="entry name" value="Acetyltransf_1"/>
    <property type="match status" value="1"/>
</dbReference>
<dbReference type="SUPFAM" id="SSF55729">
    <property type="entry name" value="Acyl-CoA N-acyltransferases (Nat)"/>
    <property type="match status" value="1"/>
</dbReference>
<dbReference type="GO" id="GO:0016747">
    <property type="term" value="F:acyltransferase activity, transferring groups other than amino-acyl groups"/>
    <property type="evidence" value="ECO:0007669"/>
    <property type="project" value="InterPro"/>
</dbReference>
<dbReference type="STRING" id="490629.SAMN05216266_104161"/>
<keyword evidence="2" id="KW-0808">Transferase</keyword>
<dbReference type="InterPro" id="IPR000182">
    <property type="entry name" value="GNAT_dom"/>
</dbReference>
<gene>
    <name evidence="2" type="ORF">SAMN05216266_104161</name>
</gene>
<name>A0A1I0Y2N6_9PSEU</name>
<reference evidence="3" key="1">
    <citation type="submission" date="2016-10" db="EMBL/GenBank/DDBJ databases">
        <authorList>
            <person name="Varghese N."/>
            <person name="Submissions S."/>
        </authorList>
    </citation>
    <scope>NUCLEOTIDE SEQUENCE [LARGE SCALE GENOMIC DNA]</scope>
    <source>
        <strain evidence="3">CGMCC 4.3568</strain>
    </source>
</reference>
<evidence type="ECO:0000259" key="1">
    <source>
        <dbReference type="Pfam" id="PF00583"/>
    </source>
</evidence>
<dbReference type="RefSeq" id="WP_091671873.1">
    <property type="nucleotide sequence ID" value="NZ_FOKG01000004.1"/>
</dbReference>
<dbReference type="Gene3D" id="3.40.630.30">
    <property type="match status" value="1"/>
</dbReference>
<dbReference type="OrthoDB" id="342444at2"/>
<dbReference type="InterPro" id="IPR016181">
    <property type="entry name" value="Acyl_CoA_acyltransferase"/>
</dbReference>
<dbReference type="AlphaFoldDB" id="A0A1I0Y2N6"/>
<feature type="domain" description="N-acetyltransferase" evidence="1">
    <location>
        <begin position="36"/>
        <end position="145"/>
    </location>
</feature>
<dbReference type="EMBL" id="FOKG01000004">
    <property type="protein sequence ID" value="SFB06926.1"/>
    <property type="molecule type" value="Genomic_DNA"/>
</dbReference>
<accession>A0A1I0Y2N6</accession>